<evidence type="ECO:0000313" key="1">
    <source>
        <dbReference type="EnsemblPlants" id="AVESA.00010b.r2.4DG0756580.1.CDS.1"/>
    </source>
</evidence>
<proteinExistence type="predicted"/>
<organism evidence="1 2">
    <name type="scientific">Avena sativa</name>
    <name type="common">Oat</name>
    <dbReference type="NCBI Taxonomy" id="4498"/>
    <lineage>
        <taxon>Eukaryota</taxon>
        <taxon>Viridiplantae</taxon>
        <taxon>Streptophyta</taxon>
        <taxon>Embryophyta</taxon>
        <taxon>Tracheophyta</taxon>
        <taxon>Spermatophyta</taxon>
        <taxon>Magnoliopsida</taxon>
        <taxon>Liliopsida</taxon>
        <taxon>Poales</taxon>
        <taxon>Poaceae</taxon>
        <taxon>BOP clade</taxon>
        <taxon>Pooideae</taxon>
        <taxon>Poodae</taxon>
        <taxon>Poeae</taxon>
        <taxon>Poeae Chloroplast Group 1 (Aveneae type)</taxon>
        <taxon>Aveninae</taxon>
        <taxon>Avena</taxon>
    </lineage>
</organism>
<name>A0ACD5X8J5_AVESA</name>
<sequence length="181" mass="20347">MPPRPALLIEELVEEVLFRLPPDEPAWLVRASAVCKPWRCILADPGFRRRYREFHGTPPVLGFVGEGETFVPTSTLLPGQPDPSWAPRCIPLDCRHGRALFAVKRRGSTFYLTVLDPLTGYQCRVPFPVDDDIRFSAAVLCAAQGCNHHSCQRGHFLVAVVTTNWSPRVTFGWLYSSETRA</sequence>
<dbReference type="Proteomes" id="UP001732700">
    <property type="component" value="Chromosome 4D"/>
</dbReference>
<accession>A0ACD5X8J5</accession>
<reference evidence="1" key="1">
    <citation type="submission" date="2021-05" db="EMBL/GenBank/DDBJ databases">
        <authorList>
            <person name="Scholz U."/>
            <person name="Mascher M."/>
            <person name="Fiebig A."/>
        </authorList>
    </citation>
    <scope>NUCLEOTIDE SEQUENCE [LARGE SCALE GENOMIC DNA]</scope>
</reference>
<protein>
    <submittedName>
        <fullName evidence="1">Uncharacterized protein</fullName>
    </submittedName>
</protein>
<reference evidence="1" key="2">
    <citation type="submission" date="2025-09" db="UniProtKB">
        <authorList>
            <consortium name="EnsemblPlants"/>
        </authorList>
    </citation>
    <scope>IDENTIFICATION</scope>
</reference>
<evidence type="ECO:0000313" key="2">
    <source>
        <dbReference type="Proteomes" id="UP001732700"/>
    </source>
</evidence>
<dbReference type="EnsemblPlants" id="AVESA.00010b.r2.4DG0756580.1">
    <property type="protein sequence ID" value="AVESA.00010b.r2.4DG0756580.1.CDS.1"/>
    <property type="gene ID" value="AVESA.00010b.r2.4DG0756580"/>
</dbReference>
<keyword evidence="2" id="KW-1185">Reference proteome</keyword>